<evidence type="ECO:0000313" key="3">
    <source>
        <dbReference type="Proteomes" id="UP001348641"/>
    </source>
</evidence>
<accession>A0ABU7KII8</accession>
<gene>
    <name evidence="2" type="ORF">Q8A49_00230</name>
</gene>
<dbReference type="InterPro" id="IPR037401">
    <property type="entry name" value="SnoaL-like"/>
</dbReference>
<dbReference type="InterPro" id="IPR032710">
    <property type="entry name" value="NTF2-like_dom_sf"/>
</dbReference>
<reference evidence="2 3" key="1">
    <citation type="submission" date="2023-07" db="EMBL/GenBank/DDBJ databases">
        <authorList>
            <person name="Girao M."/>
            <person name="Carvalho M.F."/>
        </authorList>
    </citation>
    <scope>NUCLEOTIDE SEQUENCE [LARGE SCALE GENOMIC DNA]</scope>
    <source>
        <strain evidence="2 3">66/93</strain>
    </source>
</reference>
<sequence>MHEETARLRSLFDRADICDLLAEFVRCLDDRDFTGYAALFTEDGVLRMPGREYRGRAGLAEYVEADLGHYHRTHHLSANHRVEVDGDRATSRSSMHAVHLRSADDPTDWWSVGGWYDNTYRRVGTAWRFHTVDITPVWLGEGP</sequence>
<dbReference type="Proteomes" id="UP001348641">
    <property type="component" value="Unassembled WGS sequence"/>
</dbReference>
<dbReference type="EMBL" id="JAUUCC010000001">
    <property type="protein sequence ID" value="MEE2048922.1"/>
    <property type="molecule type" value="Genomic_DNA"/>
</dbReference>
<comment type="caution">
    <text evidence="2">The sequence shown here is derived from an EMBL/GenBank/DDBJ whole genome shotgun (WGS) entry which is preliminary data.</text>
</comment>
<dbReference type="Gene3D" id="3.10.450.50">
    <property type="match status" value="1"/>
</dbReference>
<organism evidence="2 3">
    <name type="scientific">Nocardiopsis tropica</name>
    <dbReference type="NCBI Taxonomy" id="109330"/>
    <lineage>
        <taxon>Bacteria</taxon>
        <taxon>Bacillati</taxon>
        <taxon>Actinomycetota</taxon>
        <taxon>Actinomycetes</taxon>
        <taxon>Streptosporangiales</taxon>
        <taxon>Nocardiopsidaceae</taxon>
        <taxon>Nocardiopsis</taxon>
    </lineage>
</organism>
<evidence type="ECO:0000259" key="1">
    <source>
        <dbReference type="Pfam" id="PF13577"/>
    </source>
</evidence>
<proteinExistence type="predicted"/>
<feature type="domain" description="SnoaL-like" evidence="1">
    <location>
        <begin position="10"/>
        <end position="131"/>
    </location>
</feature>
<evidence type="ECO:0000313" key="2">
    <source>
        <dbReference type="EMBL" id="MEE2048922.1"/>
    </source>
</evidence>
<dbReference type="Pfam" id="PF13577">
    <property type="entry name" value="SnoaL_4"/>
    <property type="match status" value="1"/>
</dbReference>
<name>A0ABU7KII8_9ACTN</name>
<dbReference type="SUPFAM" id="SSF54427">
    <property type="entry name" value="NTF2-like"/>
    <property type="match status" value="1"/>
</dbReference>
<protein>
    <submittedName>
        <fullName evidence="2">Nuclear transport factor 2 family protein</fullName>
    </submittedName>
</protein>
<dbReference type="RefSeq" id="WP_330156234.1">
    <property type="nucleotide sequence ID" value="NZ_BAAAJA010000006.1"/>
</dbReference>